<name>A0A5Q2MY12_9FIRM</name>
<reference evidence="2" key="1">
    <citation type="submission" date="2019-11" db="EMBL/GenBank/DDBJ databases">
        <title>Genome sequence of Heliorestis convoluta strain HH, an alkaliphilic and minimalistic phototrophic bacterium from a soda lake in Egypt.</title>
        <authorList>
            <person name="Dewey E.D."/>
            <person name="Stokes L.M."/>
            <person name="Burchell B.M."/>
            <person name="Shaffer K.N."/>
            <person name="Huntington A.M."/>
            <person name="Baker J.M."/>
            <person name="Nadendla S."/>
            <person name="Giglio M.G."/>
            <person name="Touchman J.W."/>
            <person name="Blankenship R.E."/>
            <person name="Madigan M.T."/>
            <person name="Sattley W.M."/>
        </authorList>
    </citation>
    <scope>NUCLEOTIDE SEQUENCE [LARGE SCALE GENOMIC DNA]</scope>
    <source>
        <strain evidence="2">HH</strain>
    </source>
</reference>
<protein>
    <submittedName>
        <fullName evidence="1">Uncharacterized protein</fullName>
    </submittedName>
</protein>
<sequence length="42" mass="4784">MGTYKESSVASGHPNFSWIVPILEAMEETLFEWGKQNLLLET</sequence>
<gene>
    <name evidence="1" type="ORF">FTV88_0030</name>
</gene>
<evidence type="ECO:0000313" key="1">
    <source>
        <dbReference type="EMBL" id="QGG46209.1"/>
    </source>
</evidence>
<evidence type="ECO:0000313" key="2">
    <source>
        <dbReference type="Proteomes" id="UP000366051"/>
    </source>
</evidence>
<dbReference type="AlphaFoldDB" id="A0A5Q2MY12"/>
<dbReference type="Proteomes" id="UP000366051">
    <property type="component" value="Chromosome"/>
</dbReference>
<dbReference type="EMBL" id="CP045875">
    <property type="protein sequence ID" value="QGG46209.1"/>
    <property type="molecule type" value="Genomic_DNA"/>
</dbReference>
<accession>A0A5Q2MY12</accession>
<organism evidence="1 2">
    <name type="scientific">Heliorestis convoluta</name>
    <dbReference type="NCBI Taxonomy" id="356322"/>
    <lineage>
        <taxon>Bacteria</taxon>
        <taxon>Bacillati</taxon>
        <taxon>Bacillota</taxon>
        <taxon>Clostridia</taxon>
        <taxon>Eubacteriales</taxon>
        <taxon>Heliobacteriaceae</taxon>
        <taxon>Heliorestis</taxon>
    </lineage>
</organism>
<proteinExistence type="predicted"/>
<keyword evidence="2" id="KW-1185">Reference proteome</keyword>
<dbReference type="KEGG" id="hcv:FTV88_0030"/>